<evidence type="ECO:0000313" key="4">
    <source>
        <dbReference type="Proteomes" id="UP000693972"/>
    </source>
</evidence>
<evidence type="ECO:0000313" key="2">
    <source>
        <dbReference type="EMBL" id="MBY4892590.1"/>
    </source>
</evidence>
<protein>
    <submittedName>
        <fullName evidence="3">Uncharacterized protein</fullName>
    </submittedName>
</protein>
<dbReference type="Proteomes" id="UP000693972">
    <property type="component" value="Unassembled WGS sequence"/>
</dbReference>
<keyword evidence="1" id="KW-0732">Signal</keyword>
<dbReference type="AlphaFoldDB" id="A0A975TX58"/>
<keyword evidence="4" id="KW-1185">Reference proteome</keyword>
<reference evidence="3 4" key="1">
    <citation type="submission" date="2021-07" db="EMBL/GenBank/DDBJ databases">
        <title>Karlodiniumbacter phycospheric gen. nov., sp. nov., a phycosphere bacterium isolated from karlodinium veneficum.</title>
        <authorList>
            <person name="Peng Y."/>
            <person name="Jiang L."/>
            <person name="Lee J."/>
        </authorList>
    </citation>
    <scope>NUCLEOTIDE SEQUENCE</scope>
    <source>
        <strain evidence="3 4">N5</strain>
    </source>
</reference>
<proteinExistence type="predicted"/>
<gene>
    <name evidence="2" type="ORF">KUL25_07410</name>
    <name evidence="3" type="ORF">KUL25_07415</name>
</gene>
<dbReference type="EMBL" id="JAIMBW010000001">
    <property type="protein sequence ID" value="MBY4892590.1"/>
    <property type="molecule type" value="Genomic_DNA"/>
</dbReference>
<sequence length="134" mass="13940">MRLDLTSAVALAATLSLSPAWASPLNWPEEGEALAFHCAAVLQAYGHAYEVAADLSGQPSLPMSALPAPLVQLAGGNARLADIAVQAEAYHGHAESVARTSFYPTLMGDGTPYLADDGRELMVAVQTCVAQFGL</sequence>
<evidence type="ECO:0000256" key="1">
    <source>
        <dbReference type="SAM" id="SignalP"/>
    </source>
</evidence>
<evidence type="ECO:0000313" key="3">
    <source>
        <dbReference type="EMBL" id="QXL89328.1"/>
    </source>
</evidence>
<feature type="chain" id="PRO_5037308995" evidence="1">
    <location>
        <begin position="23"/>
        <end position="134"/>
    </location>
</feature>
<accession>A0A975TX58</accession>
<dbReference type="EMBL" id="CP078073">
    <property type="protein sequence ID" value="QXL89328.1"/>
    <property type="molecule type" value="Genomic_DNA"/>
</dbReference>
<feature type="signal peptide" evidence="1">
    <location>
        <begin position="1"/>
        <end position="22"/>
    </location>
</feature>
<dbReference type="RefSeq" id="WP_257892371.1">
    <property type="nucleotide sequence ID" value="NZ_JAIMBW010000001.1"/>
</dbReference>
<name>A0A975TX58_9RHOB</name>
<organism evidence="3">
    <name type="scientific">Gymnodinialimonas phycosphaerae</name>
    <dbReference type="NCBI Taxonomy" id="2841589"/>
    <lineage>
        <taxon>Bacteria</taxon>
        <taxon>Pseudomonadati</taxon>
        <taxon>Pseudomonadota</taxon>
        <taxon>Alphaproteobacteria</taxon>
        <taxon>Rhodobacterales</taxon>
        <taxon>Paracoccaceae</taxon>
        <taxon>Gymnodinialimonas</taxon>
    </lineage>
</organism>